<dbReference type="Proteomes" id="UP001153954">
    <property type="component" value="Unassembled WGS sequence"/>
</dbReference>
<dbReference type="AlphaFoldDB" id="A0AAU9U1Z5"/>
<organism evidence="2 3">
    <name type="scientific">Euphydryas editha</name>
    <name type="common">Edith's checkerspot</name>
    <dbReference type="NCBI Taxonomy" id="104508"/>
    <lineage>
        <taxon>Eukaryota</taxon>
        <taxon>Metazoa</taxon>
        <taxon>Ecdysozoa</taxon>
        <taxon>Arthropoda</taxon>
        <taxon>Hexapoda</taxon>
        <taxon>Insecta</taxon>
        <taxon>Pterygota</taxon>
        <taxon>Neoptera</taxon>
        <taxon>Endopterygota</taxon>
        <taxon>Lepidoptera</taxon>
        <taxon>Glossata</taxon>
        <taxon>Ditrysia</taxon>
        <taxon>Papilionoidea</taxon>
        <taxon>Nymphalidae</taxon>
        <taxon>Nymphalinae</taxon>
        <taxon>Euphydryas</taxon>
    </lineage>
</organism>
<dbReference type="EMBL" id="CAKOGL010000011">
    <property type="protein sequence ID" value="CAH2091971.1"/>
    <property type="molecule type" value="Genomic_DNA"/>
</dbReference>
<evidence type="ECO:0000313" key="3">
    <source>
        <dbReference type="Proteomes" id="UP001153954"/>
    </source>
</evidence>
<feature type="compositionally biased region" description="Polar residues" evidence="1">
    <location>
        <begin position="32"/>
        <end position="53"/>
    </location>
</feature>
<comment type="caution">
    <text evidence="2">The sequence shown here is derived from an EMBL/GenBank/DDBJ whole genome shotgun (WGS) entry which is preliminary data.</text>
</comment>
<protein>
    <submittedName>
        <fullName evidence="2">Uncharacterized protein</fullName>
    </submittedName>
</protein>
<name>A0AAU9U1Z5_EUPED</name>
<feature type="region of interest" description="Disordered" evidence="1">
    <location>
        <begin position="1"/>
        <end position="53"/>
    </location>
</feature>
<proteinExistence type="predicted"/>
<sequence>MDSESPDPGGGSSNLSQTMEIDQTNNRKRNNTDANLIQSKRPTYSHPTPSIQLNYVTPNFKMKSGFGV</sequence>
<gene>
    <name evidence="2" type="ORF">EEDITHA_LOCUS7782</name>
</gene>
<evidence type="ECO:0000313" key="2">
    <source>
        <dbReference type="EMBL" id="CAH2091971.1"/>
    </source>
</evidence>
<evidence type="ECO:0000256" key="1">
    <source>
        <dbReference type="SAM" id="MobiDB-lite"/>
    </source>
</evidence>
<accession>A0AAU9U1Z5</accession>
<reference evidence="2" key="1">
    <citation type="submission" date="2022-03" db="EMBL/GenBank/DDBJ databases">
        <authorList>
            <person name="Tunstrom K."/>
        </authorList>
    </citation>
    <scope>NUCLEOTIDE SEQUENCE</scope>
</reference>
<keyword evidence="3" id="KW-1185">Reference proteome</keyword>
<feature type="compositionally biased region" description="Polar residues" evidence="1">
    <location>
        <begin position="14"/>
        <end position="24"/>
    </location>
</feature>